<dbReference type="SUPFAM" id="SSF89963">
    <property type="entry name" value="YajQ-like"/>
    <property type="match status" value="2"/>
</dbReference>
<comment type="caution">
    <text evidence="4">The sequence shown here is derived from an EMBL/GenBank/DDBJ whole genome shotgun (WGS) entry which is preliminary data.</text>
</comment>
<dbReference type="InterPro" id="IPR035570">
    <property type="entry name" value="UPF0234_N"/>
</dbReference>
<evidence type="ECO:0000256" key="1">
    <source>
        <dbReference type="ARBA" id="ARBA00022741"/>
    </source>
</evidence>
<dbReference type="InterPro" id="IPR036183">
    <property type="entry name" value="YajQ-like_sf"/>
</dbReference>
<dbReference type="Gene3D" id="3.30.70.990">
    <property type="entry name" value="YajQ-like, domain 2"/>
    <property type="match status" value="1"/>
</dbReference>
<dbReference type="PANTHER" id="PTHR30476:SF0">
    <property type="entry name" value="UPF0234 PROTEIN YAJQ"/>
    <property type="match status" value="1"/>
</dbReference>
<dbReference type="Pfam" id="PF04461">
    <property type="entry name" value="YajQ"/>
    <property type="match status" value="1"/>
</dbReference>
<dbReference type="HAMAP" id="MF_00632">
    <property type="entry name" value="UPF0234"/>
    <property type="match status" value="1"/>
</dbReference>
<evidence type="ECO:0000313" key="5">
    <source>
        <dbReference type="Proteomes" id="UP001595636"/>
    </source>
</evidence>
<dbReference type="Gene3D" id="3.30.70.860">
    <property type="match status" value="1"/>
</dbReference>
<dbReference type="InterPro" id="IPR035571">
    <property type="entry name" value="UPF0234-like_C"/>
</dbReference>
<sequence length="166" mass="18752">MPSFDIVSEIDKVELHNAIDQSNKEVSTRYDFKGTDARIETKDKTLTLYADSEFQLDQVNDILVGKLSKRGIDVRCMDYGKLEKVSGNKVKKVVTVKEGLDSELAKKIVKMIKDAKIKVQAAIQGEAVRVTGPKRDNLQEVIAMLRKDIVSDMENGFPLQFNNFRD</sequence>
<keyword evidence="5" id="KW-1185">Reference proteome</keyword>
<reference evidence="5" key="1">
    <citation type="journal article" date="2019" name="Int. J. Syst. Evol. Microbiol.">
        <title>The Global Catalogue of Microorganisms (GCM) 10K type strain sequencing project: providing services to taxonomists for standard genome sequencing and annotation.</title>
        <authorList>
            <consortium name="The Broad Institute Genomics Platform"/>
            <consortium name="The Broad Institute Genome Sequencing Center for Infectious Disease"/>
            <person name="Wu L."/>
            <person name="Ma J."/>
        </authorList>
    </citation>
    <scope>NUCLEOTIDE SEQUENCE [LARGE SCALE GENOMIC DNA]</scope>
    <source>
        <strain evidence="5">KCTC 42195</strain>
    </source>
</reference>
<dbReference type="CDD" id="cd11740">
    <property type="entry name" value="YajQ_like"/>
    <property type="match status" value="1"/>
</dbReference>
<dbReference type="RefSeq" id="WP_390279952.1">
    <property type="nucleotide sequence ID" value="NZ_JBHRYH010000024.1"/>
</dbReference>
<evidence type="ECO:0000256" key="3">
    <source>
        <dbReference type="HAMAP-Rule" id="MF_00632"/>
    </source>
</evidence>
<dbReference type="PANTHER" id="PTHR30476">
    <property type="entry name" value="UPF0234 PROTEIN YAJQ"/>
    <property type="match status" value="1"/>
</dbReference>
<protein>
    <recommendedName>
        <fullName evidence="3">Nucleotide-binding protein ACFOKJ_12145</fullName>
    </recommendedName>
</protein>
<organism evidence="4 5">
    <name type="scientific">Vogesella amnigena</name>
    <dbReference type="NCBI Taxonomy" id="1507449"/>
    <lineage>
        <taxon>Bacteria</taxon>
        <taxon>Pseudomonadati</taxon>
        <taxon>Pseudomonadota</taxon>
        <taxon>Betaproteobacteria</taxon>
        <taxon>Neisseriales</taxon>
        <taxon>Chromobacteriaceae</taxon>
        <taxon>Vogesella</taxon>
    </lineage>
</organism>
<dbReference type="InterPro" id="IPR007551">
    <property type="entry name" value="YajQ/Smlt4090-like"/>
</dbReference>
<evidence type="ECO:0000313" key="4">
    <source>
        <dbReference type="EMBL" id="MFC3626873.1"/>
    </source>
</evidence>
<dbReference type="Proteomes" id="UP001595636">
    <property type="component" value="Unassembled WGS sequence"/>
</dbReference>
<gene>
    <name evidence="4" type="ORF">ACFOKJ_12145</name>
</gene>
<name>A0ABV7TVU7_9NEIS</name>
<dbReference type="NCBIfam" id="NF003819">
    <property type="entry name" value="PRK05412.1"/>
    <property type="match status" value="1"/>
</dbReference>
<comment type="similarity">
    <text evidence="2 3">Belongs to the YajQ family.</text>
</comment>
<dbReference type="EMBL" id="JBHRYH010000024">
    <property type="protein sequence ID" value="MFC3626873.1"/>
    <property type="molecule type" value="Genomic_DNA"/>
</dbReference>
<proteinExistence type="inferred from homology"/>
<accession>A0ABV7TVU7</accession>
<comment type="function">
    <text evidence="3">Nucleotide-binding protein.</text>
</comment>
<keyword evidence="1 3" id="KW-0547">Nucleotide-binding</keyword>
<evidence type="ECO:0000256" key="2">
    <source>
        <dbReference type="ARBA" id="ARBA00093450"/>
    </source>
</evidence>